<proteinExistence type="inferred from homology"/>
<dbReference type="InterPro" id="IPR055235">
    <property type="entry name" value="ASD1_cat"/>
</dbReference>
<dbReference type="EC" id="3.2.1.55" evidence="4"/>
<evidence type="ECO:0000256" key="8">
    <source>
        <dbReference type="SAM" id="SignalP"/>
    </source>
</evidence>
<dbReference type="InterPro" id="IPR017853">
    <property type="entry name" value="GH"/>
</dbReference>
<gene>
    <name evidence="10" type="ORF">EYC98_00385</name>
</gene>
<dbReference type="Proteomes" id="UP001143362">
    <property type="component" value="Unassembled WGS sequence"/>
</dbReference>
<reference evidence="10" key="1">
    <citation type="submission" date="2019-02" db="EMBL/GenBank/DDBJ databases">
        <authorList>
            <person name="Li S.-H."/>
        </authorList>
    </citation>
    <scope>NUCLEOTIDE SEQUENCE</scope>
    <source>
        <strain evidence="10">IMCC14734</strain>
    </source>
</reference>
<name>A0ABT3TAJ2_9GAMM</name>
<keyword evidence="11" id="KW-1185">Reference proteome</keyword>
<dbReference type="InterPro" id="IPR010720">
    <property type="entry name" value="Alpha-L-AF_C"/>
</dbReference>
<evidence type="ECO:0000256" key="1">
    <source>
        <dbReference type="ARBA" id="ARBA00001462"/>
    </source>
</evidence>
<dbReference type="Pfam" id="PF22848">
    <property type="entry name" value="ASD1_dom"/>
    <property type="match status" value="1"/>
</dbReference>
<evidence type="ECO:0000313" key="10">
    <source>
        <dbReference type="EMBL" id="MCX2979318.1"/>
    </source>
</evidence>
<comment type="subunit">
    <text evidence="3">Homohexamer; trimer of dimers.</text>
</comment>
<dbReference type="SUPFAM" id="SSF51445">
    <property type="entry name" value="(Trans)glycosidases"/>
    <property type="match status" value="1"/>
</dbReference>
<dbReference type="RefSeq" id="WP_279243321.1">
    <property type="nucleotide sequence ID" value="NZ_SHNN01000001.1"/>
</dbReference>
<dbReference type="PANTHER" id="PTHR43576:SF2">
    <property type="entry name" value="INTRACELLULAR EXO-ALPHA-L-ARABINOFURANOSIDASE 2"/>
    <property type="match status" value="1"/>
</dbReference>
<dbReference type="InterPro" id="IPR013780">
    <property type="entry name" value="Glyco_hydro_b"/>
</dbReference>
<comment type="caution">
    <text evidence="10">The sequence shown here is derived from an EMBL/GenBank/DDBJ whole genome shotgun (WGS) entry which is preliminary data.</text>
</comment>
<feature type="chain" id="PRO_5046192498" description="non-reducing end alpha-L-arabinofuranosidase" evidence="8">
    <location>
        <begin position="25"/>
        <end position="533"/>
    </location>
</feature>
<evidence type="ECO:0000256" key="3">
    <source>
        <dbReference type="ARBA" id="ARBA00011165"/>
    </source>
</evidence>
<keyword evidence="6" id="KW-0119">Carbohydrate metabolism</keyword>
<evidence type="ECO:0000256" key="2">
    <source>
        <dbReference type="ARBA" id="ARBA00007186"/>
    </source>
</evidence>
<evidence type="ECO:0000256" key="6">
    <source>
        <dbReference type="ARBA" id="ARBA00023277"/>
    </source>
</evidence>
<feature type="signal peptide" evidence="8">
    <location>
        <begin position="1"/>
        <end position="24"/>
    </location>
</feature>
<protein>
    <recommendedName>
        <fullName evidence="4">non-reducing end alpha-L-arabinofuranosidase</fullName>
        <ecNumber evidence="4">3.2.1.55</ecNumber>
    </recommendedName>
</protein>
<dbReference type="Gene3D" id="2.60.40.1180">
    <property type="entry name" value="Golgi alpha-mannosidase II"/>
    <property type="match status" value="1"/>
</dbReference>
<comment type="similarity">
    <text evidence="2">Belongs to the glycosyl hydrolase 51 family.</text>
</comment>
<keyword evidence="7" id="KW-0326">Glycosidase</keyword>
<evidence type="ECO:0000313" key="11">
    <source>
        <dbReference type="Proteomes" id="UP001143362"/>
    </source>
</evidence>
<sequence length="533" mass="59475">MRTSVLIFSAPLLMALLCSTNANAEARLTVHTDQTGPVIERNVYGHFIEHLGRAIYDGIWVGEESDIPNTRGWRNDVVEALKAIRVPVLRWPGGCFADTYHWRDGIGPRDQRPSRVNILWGEIQESNAVGTHEYFDLVEQLGAEAYVNGNLGTGTPREMADWVEYMTSSSPYGLASERIANGREKPFKLHHFGIGNESWGCGGGMSPEYYTSLYKHYSTFLRTPWTYPIQTQWIASGGHGYGDDVNAGGMTEWTDYLTENIEPDFLLGFNAVSFHYYTHPQGTALSEKKGPASGFPETQWISTLARTLLMDGYLEANRKVLDRNDPDNSVAFYVDEWGSWYDPTPDTNPAFLEQATTLRDALVTGLNFHIFHRHADRVTMTSPAQMVNVLQAPVITRGNDMVLTPTYYAYKMHVPFQGATRLDMQLKKVPKYSHAGQSIPALSATAAVSEDHGVVIGLINTDPHQSHTLRLNLTGSKSESEWLGEVLTAKTMDAYNTFSEPQVITPRTVDIDLQATNSVITVPAKSMMVIRQK</sequence>
<keyword evidence="5" id="KW-0378">Hydrolase</keyword>
<comment type="catalytic activity">
    <reaction evidence="1">
        <text>Hydrolysis of terminal non-reducing alpha-L-arabinofuranoside residues in alpha-L-arabinosides.</text>
        <dbReference type="EC" id="3.2.1.55"/>
    </reaction>
</comment>
<dbReference type="PANTHER" id="PTHR43576">
    <property type="entry name" value="ALPHA-L-ARABINOFURANOSIDASE C-RELATED"/>
    <property type="match status" value="1"/>
</dbReference>
<evidence type="ECO:0000256" key="7">
    <source>
        <dbReference type="ARBA" id="ARBA00023295"/>
    </source>
</evidence>
<dbReference type="SMART" id="SM00813">
    <property type="entry name" value="Alpha-L-AF_C"/>
    <property type="match status" value="1"/>
</dbReference>
<evidence type="ECO:0000256" key="4">
    <source>
        <dbReference type="ARBA" id="ARBA00012670"/>
    </source>
</evidence>
<dbReference type="Gene3D" id="3.20.20.80">
    <property type="entry name" value="Glycosidases"/>
    <property type="match status" value="1"/>
</dbReference>
<dbReference type="Pfam" id="PF06964">
    <property type="entry name" value="Alpha-L-AF_C"/>
    <property type="match status" value="1"/>
</dbReference>
<accession>A0ABT3TAJ2</accession>
<dbReference type="EMBL" id="SHNN01000001">
    <property type="protein sequence ID" value="MCX2979318.1"/>
    <property type="molecule type" value="Genomic_DNA"/>
</dbReference>
<dbReference type="SUPFAM" id="SSF51011">
    <property type="entry name" value="Glycosyl hydrolase domain"/>
    <property type="match status" value="1"/>
</dbReference>
<organism evidence="10 11">
    <name type="scientific">Candidatus Litorirhabdus singularis</name>
    <dbReference type="NCBI Taxonomy" id="2518993"/>
    <lineage>
        <taxon>Bacteria</taxon>
        <taxon>Pseudomonadati</taxon>
        <taxon>Pseudomonadota</taxon>
        <taxon>Gammaproteobacteria</taxon>
        <taxon>Cellvibrionales</taxon>
        <taxon>Halieaceae</taxon>
        <taxon>Candidatus Litorirhabdus</taxon>
    </lineage>
</organism>
<evidence type="ECO:0000256" key="5">
    <source>
        <dbReference type="ARBA" id="ARBA00022801"/>
    </source>
</evidence>
<evidence type="ECO:0000259" key="9">
    <source>
        <dbReference type="SMART" id="SM00813"/>
    </source>
</evidence>
<keyword evidence="8" id="KW-0732">Signal</keyword>
<feature type="domain" description="Alpha-L-arabinofuranosidase C-terminal" evidence="9">
    <location>
        <begin position="335"/>
        <end position="526"/>
    </location>
</feature>